<dbReference type="Proteomes" id="UP000001307">
    <property type="component" value="Unassembled WGS sequence"/>
</dbReference>
<dbReference type="InParanoid" id="E4XLH3"/>
<reference evidence="3" key="1">
    <citation type="journal article" date="2010" name="Science">
        <title>Plasticity of animal genome architecture unmasked by rapid evolution of a pelagic tunicate.</title>
        <authorList>
            <person name="Denoeud F."/>
            <person name="Henriet S."/>
            <person name="Mungpakdee S."/>
            <person name="Aury J.M."/>
            <person name="Da Silva C."/>
            <person name="Brinkmann H."/>
            <person name="Mikhaleva J."/>
            <person name="Olsen L.C."/>
            <person name="Jubin C."/>
            <person name="Canestro C."/>
            <person name="Bouquet J.M."/>
            <person name="Danks G."/>
            <person name="Poulain J."/>
            <person name="Campsteijn C."/>
            <person name="Adamski M."/>
            <person name="Cross I."/>
            <person name="Yadetie F."/>
            <person name="Muffato M."/>
            <person name="Louis A."/>
            <person name="Butcher S."/>
            <person name="Tsagkogeorga G."/>
            <person name="Konrad A."/>
            <person name="Singh S."/>
            <person name="Jensen M.F."/>
            <person name="Cong E.H."/>
            <person name="Eikeseth-Otteraa H."/>
            <person name="Noel B."/>
            <person name="Anthouard V."/>
            <person name="Porcel B.M."/>
            <person name="Kachouri-Lafond R."/>
            <person name="Nishino A."/>
            <person name="Ugolini M."/>
            <person name="Chourrout P."/>
            <person name="Nishida H."/>
            <person name="Aasland R."/>
            <person name="Huzurbazar S."/>
            <person name="Westhof E."/>
            <person name="Delsuc F."/>
            <person name="Lehrach H."/>
            <person name="Reinhardt R."/>
            <person name="Weissenbach J."/>
            <person name="Roy S.W."/>
            <person name="Artiguenave F."/>
            <person name="Postlethwait J.H."/>
            <person name="Manak J.R."/>
            <person name="Thompson E.M."/>
            <person name="Jaillon O."/>
            <person name="Du Pasquier L."/>
            <person name="Boudinot P."/>
            <person name="Liberles D.A."/>
            <person name="Volff J.N."/>
            <person name="Philippe H."/>
            <person name="Lenhard B."/>
            <person name="Roest Crollius H."/>
            <person name="Wincker P."/>
            <person name="Chourrout D."/>
        </authorList>
    </citation>
    <scope>NUCLEOTIDE SEQUENCE [LARGE SCALE GENOMIC DNA]</scope>
</reference>
<evidence type="ECO:0000256" key="1">
    <source>
        <dbReference type="ARBA" id="ARBA00004906"/>
    </source>
</evidence>
<dbReference type="PROSITE" id="PS50225">
    <property type="entry name" value="SOCS"/>
    <property type="match status" value="1"/>
</dbReference>
<evidence type="ECO:0000313" key="3">
    <source>
        <dbReference type="EMBL" id="CBY19717.1"/>
    </source>
</evidence>
<name>E4XLH3_OIKDI</name>
<evidence type="ECO:0000313" key="4">
    <source>
        <dbReference type="Proteomes" id="UP000001307"/>
    </source>
</evidence>
<proteinExistence type="predicted"/>
<keyword evidence="4" id="KW-1185">Reference proteome</keyword>
<gene>
    <name evidence="3" type="ORF">GSOID_T00014561001</name>
</gene>
<protein>
    <recommendedName>
        <fullName evidence="2">SOCS box domain-containing protein</fullName>
    </recommendedName>
</protein>
<organism evidence="3">
    <name type="scientific">Oikopleura dioica</name>
    <name type="common">Tunicate</name>
    <dbReference type="NCBI Taxonomy" id="34765"/>
    <lineage>
        <taxon>Eukaryota</taxon>
        <taxon>Metazoa</taxon>
        <taxon>Chordata</taxon>
        <taxon>Tunicata</taxon>
        <taxon>Appendicularia</taxon>
        <taxon>Copelata</taxon>
        <taxon>Oikopleuridae</taxon>
        <taxon>Oikopleura</taxon>
    </lineage>
</organism>
<feature type="domain" description="SOCS box" evidence="2">
    <location>
        <begin position="370"/>
        <end position="404"/>
    </location>
</feature>
<dbReference type="EMBL" id="FN653070">
    <property type="protein sequence ID" value="CBY19717.1"/>
    <property type="molecule type" value="Genomic_DNA"/>
</dbReference>
<dbReference type="InterPro" id="IPR001496">
    <property type="entry name" value="SOCS_box"/>
</dbReference>
<sequence length="458" mass="50814">MADKNDDAKQKAVFNQGFMANPQALANFDATPRTQQVQYSDGRFQPYVRPLQPSSRLNLHAPVIELPKPISTASATMPPPPAPTSYVKAQLPATPPQSIRSGIIRKKYLNVSADFYGLGQLLVDSRLGAYISIFCDTLNAHVVNPAAVATLALGSWDFDMYKMAPKPKSSYVEPRVPAHTVLRWVYLEALACTFEVDLLGHLHISAISGYLVSGAWELVDLSDPRLGHPLRIFRALSSLTPKCVFPWPALSDQHGTEKAAVLLLYGFVPYPACPPFFSFAAGLYGADDLRVTARSDYRPIAACQVVSIFTRLEVMLWRVNGVNSKQRNDRDVLRRFEAIRRGAAMINGGDDAANGKDRESQWVEYLEASRRNVNQAVPGFVHAIDALQPSPSVMRSFLEHNSLQAACENGLFMNLLGGTVVDRAILAWPGWDYLEWKRPDAKNDAEFIKALKARKFRI</sequence>
<dbReference type="GO" id="GO:0016567">
    <property type="term" value="P:protein ubiquitination"/>
    <property type="evidence" value="ECO:0007669"/>
    <property type="project" value="UniProtKB-UniPathway"/>
</dbReference>
<dbReference type="UniPathway" id="UPA00143"/>
<comment type="pathway">
    <text evidence="1">Protein modification; protein ubiquitination.</text>
</comment>
<evidence type="ECO:0000259" key="2">
    <source>
        <dbReference type="PROSITE" id="PS50225"/>
    </source>
</evidence>
<dbReference type="AlphaFoldDB" id="E4XLH3"/>
<accession>E4XLH3</accession>